<dbReference type="Proteomes" id="UP000662888">
    <property type="component" value="Chromosome"/>
</dbReference>
<feature type="compositionally biased region" description="Pro residues" evidence="3">
    <location>
        <begin position="615"/>
        <end position="639"/>
    </location>
</feature>
<feature type="compositionally biased region" description="Acidic residues" evidence="3">
    <location>
        <begin position="13"/>
        <end position="28"/>
    </location>
</feature>
<keyword evidence="1" id="KW-0929">Antimicrobial</keyword>
<dbReference type="Gene3D" id="1.10.101.10">
    <property type="entry name" value="PGBD-like superfamily/PGBD"/>
    <property type="match status" value="1"/>
</dbReference>
<feature type="compositionally biased region" description="Low complexity" evidence="3">
    <location>
        <begin position="599"/>
        <end position="614"/>
    </location>
</feature>
<evidence type="ECO:0000256" key="2">
    <source>
        <dbReference type="ARBA" id="ARBA00022638"/>
    </source>
</evidence>
<proteinExistence type="predicted"/>
<dbReference type="InterPro" id="IPR036366">
    <property type="entry name" value="PGBDSf"/>
</dbReference>
<evidence type="ECO:0000313" key="5">
    <source>
        <dbReference type="EMBL" id="QPI49226.1"/>
    </source>
</evidence>
<dbReference type="PANTHER" id="PTHR48125:SF10">
    <property type="entry name" value="OS12G0136300 PROTEIN"/>
    <property type="match status" value="1"/>
</dbReference>
<keyword evidence="2" id="KW-0081">Bacteriolytic enzyme</keyword>
<feature type="domain" description="LysM" evidence="4">
    <location>
        <begin position="147"/>
        <end position="191"/>
    </location>
</feature>
<dbReference type="SMART" id="SM00257">
    <property type="entry name" value="LysM"/>
    <property type="match status" value="1"/>
</dbReference>
<dbReference type="PANTHER" id="PTHR48125">
    <property type="entry name" value="LP07818P1"/>
    <property type="match status" value="1"/>
</dbReference>
<dbReference type="RefSeq" id="WP_206088797.1">
    <property type="nucleotide sequence ID" value="NZ_CP065053.1"/>
</dbReference>
<gene>
    <name evidence="5" type="ORF">IV454_27845</name>
</gene>
<dbReference type="SUPFAM" id="SSF47090">
    <property type="entry name" value="PGBD-like"/>
    <property type="match status" value="1"/>
</dbReference>
<sequence>MTTPEDLLSADLPAEDLPAEDLPADELPADDLPANGLPADDLSCAVRVKLLDPLGEYLQGLKYQVREGQKIVAKGTTDAKGNIKAFDSTVGAELSVYVERFASDDMKLIRMLSPWSEDYRVKIVSGKVLEELTVTEDKGAPGEYRRKTHKVVKNETLGQIAVLYGTTAQEIANLNGIKLESIIHIDQVLKIPPEAKKAQGASQSGAPPASRPATPSSVPAPSAKPLPSASEAIPPVPAPASKPAAPASAPNTPVAAPAPAPQAAPWPKPKTIPISAPVPTIKEESRGENGTPKTTLGLDCNKAGCIKLGDTGDLVEEINIRLMGFGQTIKYPSPLTEFTIATENAVKQFQRDYMGVAETGRVCPSVLASIDEFGRKHLLPGGNGGFDQMKCQCQTEANPGPHVCSGFGMGRTESASIGYFVDMKKHTGSKPGVERRGIHRALFWSLKAAIFYLHVKESNLGCKVDKISSGFRCWRRAQQMKTFTTNHMGDAVDFWIKDKTGHVCNSDLEKVKNKVFVAHMKARPTWDTKNAISLEPTKKAGSWVHMDVREFASMYKPDRFYSRNLADANGVELMTLAKQKSLFALVNCGGVAAKLPVQPSAGPKSAAPKSSPGNATPPLPPVSSTPKPSPASTPVPKPNPSGQKSPTAGSGKIGPVIGAPSEVRRDAKSLQVSQAGINFIRIWESGNLTKTHLTPYNDSKKLCTIGVGHLIDGKVSCEVLRPYDVSGET</sequence>
<dbReference type="EMBL" id="CP065053">
    <property type="protein sequence ID" value="QPI49226.1"/>
    <property type="molecule type" value="Genomic_DNA"/>
</dbReference>
<dbReference type="CDD" id="cd00118">
    <property type="entry name" value="LysM"/>
    <property type="match status" value="1"/>
</dbReference>
<feature type="compositionally biased region" description="Pro residues" evidence="3">
    <location>
        <begin position="256"/>
        <end position="270"/>
    </location>
</feature>
<keyword evidence="6" id="KW-1185">Reference proteome</keyword>
<evidence type="ECO:0000259" key="4">
    <source>
        <dbReference type="PROSITE" id="PS51782"/>
    </source>
</evidence>
<dbReference type="InterPro" id="IPR023347">
    <property type="entry name" value="Lysozyme_dom_sf"/>
</dbReference>
<feature type="region of interest" description="Disordered" evidence="3">
    <location>
        <begin position="1"/>
        <end position="28"/>
    </location>
</feature>
<reference evidence="5 6" key="1">
    <citation type="submission" date="2020-11" db="EMBL/GenBank/DDBJ databases">
        <authorList>
            <person name="Sun Q."/>
        </authorList>
    </citation>
    <scope>NUCLEOTIDE SEQUENCE [LARGE SCALE GENOMIC DNA]</scope>
    <source>
        <strain evidence="5 6">P8398</strain>
    </source>
</reference>
<feature type="compositionally biased region" description="Low complexity" evidence="3">
    <location>
        <begin position="241"/>
        <end position="255"/>
    </location>
</feature>
<dbReference type="PROSITE" id="PS51782">
    <property type="entry name" value="LYSM"/>
    <property type="match status" value="1"/>
</dbReference>
<evidence type="ECO:0000256" key="3">
    <source>
        <dbReference type="SAM" id="MobiDB-lite"/>
    </source>
</evidence>
<dbReference type="InterPro" id="IPR036779">
    <property type="entry name" value="LysM_dom_sf"/>
</dbReference>
<evidence type="ECO:0000256" key="1">
    <source>
        <dbReference type="ARBA" id="ARBA00022529"/>
    </source>
</evidence>
<feature type="region of interest" description="Disordered" evidence="3">
    <location>
        <begin position="195"/>
        <end position="293"/>
    </location>
</feature>
<evidence type="ECO:0000313" key="6">
    <source>
        <dbReference type="Proteomes" id="UP000662888"/>
    </source>
</evidence>
<feature type="compositionally biased region" description="Low complexity" evidence="3">
    <location>
        <begin position="204"/>
        <end position="233"/>
    </location>
</feature>
<name>A0AA48WAX2_9BURK</name>
<dbReference type="InterPro" id="IPR018392">
    <property type="entry name" value="LysM"/>
</dbReference>
<organism evidence="5 6">
    <name type="scientific">Massilia antarctica</name>
    <dbReference type="NCBI Taxonomy" id="2765360"/>
    <lineage>
        <taxon>Bacteria</taxon>
        <taxon>Pseudomonadati</taxon>
        <taxon>Pseudomonadota</taxon>
        <taxon>Betaproteobacteria</taxon>
        <taxon>Burkholderiales</taxon>
        <taxon>Oxalobacteraceae</taxon>
        <taxon>Telluria group</taxon>
        <taxon>Massilia</taxon>
    </lineage>
</organism>
<protein>
    <submittedName>
        <fullName evidence="5">LysM peptidoglycan-binding domain-containing protein</fullName>
    </submittedName>
</protein>
<dbReference type="Pfam" id="PF01476">
    <property type="entry name" value="LysM"/>
    <property type="match status" value="1"/>
</dbReference>
<accession>A0AA48WAX2</accession>
<dbReference type="InterPro" id="IPR036365">
    <property type="entry name" value="PGBD-like_sf"/>
</dbReference>
<feature type="region of interest" description="Disordered" evidence="3">
    <location>
        <begin position="598"/>
        <end position="658"/>
    </location>
</feature>
<dbReference type="Gene3D" id="3.10.350.10">
    <property type="entry name" value="LysM domain"/>
    <property type="match status" value="1"/>
</dbReference>
<dbReference type="Gene3D" id="1.10.530.40">
    <property type="match status" value="1"/>
</dbReference>
<dbReference type="SUPFAM" id="SSF54106">
    <property type="entry name" value="LysM domain"/>
    <property type="match status" value="1"/>
</dbReference>